<dbReference type="NCBIfam" id="TIGR02937">
    <property type="entry name" value="sigma70-ECF"/>
    <property type="match status" value="1"/>
</dbReference>
<organism evidence="8 9">
    <name type="scientific">Qipengyuania algicida</name>
    <dbReference type="NCBI Taxonomy" id="1836209"/>
    <lineage>
        <taxon>Bacteria</taxon>
        <taxon>Pseudomonadati</taxon>
        <taxon>Pseudomonadota</taxon>
        <taxon>Alphaproteobacteria</taxon>
        <taxon>Sphingomonadales</taxon>
        <taxon>Erythrobacteraceae</taxon>
        <taxon>Qipengyuania</taxon>
    </lineage>
</organism>
<feature type="domain" description="RNA polymerase sigma-70 region 2" evidence="6">
    <location>
        <begin position="27"/>
        <end position="93"/>
    </location>
</feature>
<sequence>MPNADDFDEERLIAAAQQGDRGAFDRLIRHHGPRLLLLANRMLGNAADAEDAVQNAMASAWLALSRFDRMRPLAPWLTTIAINKCRDVVRRRRFMRLLPSGGDEAVKLIADDAPDQDLQMEKRELLDRVAREIARLPLKLREPFVLVTFDGRTQADAAAILGVSEKAVETRIYRARMRLREKFSER</sequence>
<dbReference type="InterPro" id="IPR013249">
    <property type="entry name" value="RNA_pol_sigma70_r4_t2"/>
</dbReference>
<dbReference type="InterPro" id="IPR014284">
    <property type="entry name" value="RNA_pol_sigma-70_dom"/>
</dbReference>
<evidence type="ECO:0000259" key="7">
    <source>
        <dbReference type="Pfam" id="PF08281"/>
    </source>
</evidence>
<keyword evidence="5" id="KW-0804">Transcription</keyword>
<evidence type="ECO:0000256" key="5">
    <source>
        <dbReference type="ARBA" id="ARBA00023163"/>
    </source>
</evidence>
<dbReference type="SUPFAM" id="SSF88659">
    <property type="entry name" value="Sigma3 and sigma4 domains of RNA polymerase sigma factors"/>
    <property type="match status" value="1"/>
</dbReference>
<dbReference type="Gene3D" id="1.10.10.10">
    <property type="entry name" value="Winged helix-like DNA-binding domain superfamily/Winged helix DNA-binding domain"/>
    <property type="match status" value="1"/>
</dbReference>
<reference evidence="8 9" key="1">
    <citation type="submission" date="2019-12" db="EMBL/GenBank/DDBJ databases">
        <title>Genomic-based taxomic classification of the family Erythrobacteraceae.</title>
        <authorList>
            <person name="Xu L."/>
        </authorList>
    </citation>
    <scope>NUCLEOTIDE SEQUENCE [LARGE SCALE GENOMIC DNA]</scope>
    <source>
        <strain evidence="8 9">KEMB 9005-328</strain>
    </source>
</reference>
<dbReference type="PANTHER" id="PTHR43133:SF8">
    <property type="entry name" value="RNA POLYMERASE SIGMA FACTOR HI_1459-RELATED"/>
    <property type="match status" value="1"/>
</dbReference>
<keyword evidence="9" id="KW-1185">Reference proteome</keyword>
<dbReference type="EMBL" id="WTYA01000012">
    <property type="protein sequence ID" value="MXP29840.1"/>
    <property type="molecule type" value="Genomic_DNA"/>
</dbReference>
<dbReference type="PANTHER" id="PTHR43133">
    <property type="entry name" value="RNA POLYMERASE ECF-TYPE SIGMA FACTO"/>
    <property type="match status" value="1"/>
</dbReference>
<comment type="similarity">
    <text evidence="1">Belongs to the sigma-70 factor family. ECF subfamily.</text>
</comment>
<dbReference type="Gene3D" id="1.10.1740.10">
    <property type="match status" value="1"/>
</dbReference>
<dbReference type="AlphaFoldDB" id="A0A845AHW2"/>
<dbReference type="SUPFAM" id="SSF88946">
    <property type="entry name" value="Sigma2 domain of RNA polymerase sigma factors"/>
    <property type="match status" value="1"/>
</dbReference>
<evidence type="ECO:0000256" key="4">
    <source>
        <dbReference type="ARBA" id="ARBA00023125"/>
    </source>
</evidence>
<evidence type="ECO:0000256" key="2">
    <source>
        <dbReference type="ARBA" id="ARBA00023015"/>
    </source>
</evidence>
<name>A0A845AHW2_9SPHN</name>
<feature type="domain" description="RNA polymerase sigma factor 70 region 4 type 2" evidence="7">
    <location>
        <begin position="127"/>
        <end position="179"/>
    </location>
</feature>
<evidence type="ECO:0000313" key="8">
    <source>
        <dbReference type="EMBL" id="MXP29840.1"/>
    </source>
</evidence>
<dbReference type="InterPro" id="IPR036388">
    <property type="entry name" value="WH-like_DNA-bd_sf"/>
</dbReference>
<dbReference type="CDD" id="cd06171">
    <property type="entry name" value="Sigma70_r4"/>
    <property type="match status" value="1"/>
</dbReference>
<keyword evidence="2" id="KW-0805">Transcription regulation</keyword>
<dbReference type="GO" id="GO:0006352">
    <property type="term" value="P:DNA-templated transcription initiation"/>
    <property type="evidence" value="ECO:0007669"/>
    <property type="project" value="InterPro"/>
</dbReference>
<dbReference type="InterPro" id="IPR013325">
    <property type="entry name" value="RNA_pol_sigma_r2"/>
</dbReference>
<evidence type="ECO:0000256" key="3">
    <source>
        <dbReference type="ARBA" id="ARBA00023082"/>
    </source>
</evidence>
<dbReference type="InterPro" id="IPR013324">
    <property type="entry name" value="RNA_pol_sigma_r3/r4-like"/>
</dbReference>
<dbReference type="InterPro" id="IPR007627">
    <property type="entry name" value="RNA_pol_sigma70_r2"/>
</dbReference>
<evidence type="ECO:0000259" key="6">
    <source>
        <dbReference type="Pfam" id="PF04542"/>
    </source>
</evidence>
<evidence type="ECO:0000313" key="9">
    <source>
        <dbReference type="Proteomes" id="UP000439780"/>
    </source>
</evidence>
<keyword evidence="4" id="KW-0238">DNA-binding</keyword>
<dbReference type="RefSeq" id="WP_160754143.1">
    <property type="nucleotide sequence ID" value="NZ_WTYA01000012.1"/>
</dbReference>
<dbReference type="Pfam" id="PF08281">
    <property type="entry name" value="Sigma70_r4_2"/>
    <property type="match status" value="1"/>
</dbReference>
<proteinExistence type="inferred from homology"/>
<accession>A0A845AHW2</accession>
<dbReference type="OrthoDB" id="7041663at2"/>
<dbReference type="Pfam" id="PF04542">
    <property type="entry name" value="Sigma70_r2"/>
    <property type="match status" value="1"/>
</dbReference>
<dbReference type="GO" id="GO:0003677">
    <property type="term" value="F:DNA binding"/>
    <property type="evidence" value="ECO:0007669"/>
    <property type="project" value="UniProtKB-KW"/>
</dbReference>
<comment type="caution">
    <text evidence="8">The sequence shown here is derived from an EMBL/GenBank/DDBJ whole genome shotgun (WGS) entry which is preliminary data.</text>
</comment>
<protein>
    <submittedName>
        <fullName evidence="8">Sigma-70 family RNA polymerase sigma factor</fullName>
    </submittedName>
</protein>
<dbReference type="InterPro" id="IPR039425">
    <property type="entry name" value="RNA_pol_sigma-70-like"/>
</dbReference>
<dbReference type="Proteomes" id="UP000439780">
    <property type="component" value="Unassembled WGS sequence"/>
</dbReference>
<evidence type="ECO:0000256" key="1">
    <source>
        <dbReference type="ARBA" id="ARBA00010641"/>
    </source>
</evidence>
<gene>
    <name evidence="8" type="ORF">GRI58_13580</name>
</gene>
<dbReference type="GO" id="GO:0016987">
    <property type="term" value="F:sigma factor activity"/>
    <property type="evidence" value="ECO:0007669"/>
    <property type="project" value="UniProtKB-KW"/>
</dbReference>
<keyword evidence="3" id="KW-0731">Sigma factor</keyword>